<gene>
    <name evidence="1" type="ORF">K435DRAFT_881482</name>
</gene>
<sequence>MSSVTFGLIDKKGTLSADLLDIAGDARQRLPKWYSDDLDVSLHLLRALKNVNLAGVPNVFLLDCSRKRYVMRFNSLARWRM</sequence>
<organism evidence="1 2">
    <name type="scientific">Dendrothele bispora (strain CBS 962.96)</name>
    <dbReference type="NCBI Taxonomy" id="1314807"/>
    <lineage>
        <taxon>Eukaryota</taxon>
        <taxon>Fungi</taxon>
        <taxon>Dikarya</taxon>
        <taxon>Basidiomycota</taxon>
        <taxon>Agaricomycotina</taxon>
        <taxon>Agaricomycetes</taxon>
        <taxon>Agaricomycetidae</taxon>
        <taxon>Agaricales</taxon>
        <taxon>Agaricales incertae sedis</taxon>
        <taxon>Dendrothele</taxon>
    </lineage>
</organism>
<evidence type="ECO:0000313" key="2">
    <source>
        <dbReference type="Proteomes" id="UP000297245"/>
    </source>
</evidence>
<reference evidence="1 2" key="1">
    <citation type="journal article" date="2019" name="Nat. Ecol. Evol.">
        <title>Megaphylogeny resolves global patterns of mushroom evolution.</title>
        <authorList>
            <person name="Varga T."/>
            <person name="Krizsan K."/>
            <person name="Foldi C."/>
            <person name="Dima B."/>
            <person name="Sanchez-Garcia M."/>
            <person name="Sanchez-Ramirez S."/>
            <person name="Szollosi G.J."/>
            <person name="Szarkandi J.G."/>
            <person name="Papp V."/>
            <person name="Albert L."/>
            <person name="Andreopoulos W."/>
            <person name="Angelini C."/>
            <person name="Antonin V."/>
            <person name="Barry K.W."/>
            <person name="Bougher N.L."/>
            <person name="Buchanan P."/>
            <person name="Buyck B."/>
            <person name="Bense V."/>
            <person name="Catcheside P."/>
            <person name="Chovatia M."/>
            <person name="Cooper J."/>
            <person name="Damon W."/>
            <person name="Desjardin D."/>
            <person name="Finy P."/>
            <person name="Geml J."/>
            <person name="Haridas S."/>
            <person name="Hughes K."/>
            <person name="Justo A."/>
            <person name="Karasinski D."/>
            <person name="Kautmanova I."/>
            <person name="Kiss B."/>
            <person name="Kocsube S."/>
            <person name="Kotiranta H."/>
            <person name="LaButti K.M."/>
            <person name="Lechner B.E."/>
            <person name="Liimatainen K."/>
            <person name="Lipzen A."/>
            <person name="Lukacs Z."/>
            <person name="Mihaltcheva S."/>
            <person name="Morgado L.N."/>
            <person name="Niskanen T."/>
            <person name="Noordeloos M.E."/>
            <person name="Ohm R.A."/>
            <person name="Ortiz-Santana B."/>
            <person name="Ovrebo C."/>
            <person name="Racz N."/>
            <person name="Riley R."/>
            <person name="Savchenko A."/>
            <person name="Shiryaev A."/>
            <person name="Soop K."/>
            <person name="Spirin V."/>
            <person name="Szebenyi C."/>
            <person name="Tomsovsky M."/>
            <person name="Tulloss R.E."/>
            <person name="Uehling J."/>
            <person name="Grigoriev I.V."/>
            <person name="Vagvolgyi C."/>
            <person name="Papp T."/>
            <person name="Martin F.M."/>
            <person name="Miettinen O."/>
            <person name="Hibbett D.S."/>
            <person name="Nagy L.G."/>
        </authorList>
    </citation>
    <scope>NUCLEOTIDE SEQUENCE [LARGE SCALE GENOMIC DNA]</scope>
    <source>
        <strain evidence="1 2">CBS 962.96</strain>
    </source>
</reference>
<dbReference type="EMBL" id="ML182781">
    <property type="protein sequence ID" value="THU75157.1"/>
    <property type="molecule type" value="Genomic_DNA"/>
</dbReference>
<dbReference type="Proteomes" id="UP000297245">
    <property type="component" value="Unassembled WGS sequence"/>
</dbReference>
<dbReference type="AlphaFoldDB" id="A0A4S8KIC9"/>
<accession>A0A4S8KIC9</accession>
<evidence type="ECO:0000313" key="1">
    <source>
        <dbReference type="EMBL" id="THU75157.1"/>
    </source>
</evidence>
<proteinExistence type="predicted"/>
<keyword evidence="2" id="KW-1185">Reference proteome</keyword>
<protein>
    <submittedName>
        <fullName evidence="1">Uncharacterized protein</fullName>
    </submittedName>
</protein>
<name>A0A4S8KIC9_DENBC</name>